<comment type="caution">
    <text evidence="1">The sequence shown here is derived from an EMBL/GenBank/DDBJ whole genome shotgun (WGS) entry which is preliminary data.</text>
</comment>
<dbReference type="EMBL" id="LUEZ02000017">
    <property type="protein sequence ID" value="RDB27239.1"/>
    <property type="molecule type" value="Genomic_DNA"/>
</dbReference>
<dbReference type="InParanoid" id="A0A369JY25"/>
<name>A0A369JY25_HYPMA</name>
<organism evidence="1 2">
    <name type="scientific">Hypsizygus marmoreus</name>
    <name type="common">White beech mushroom</name>
    <name type="synonym">Agaricus marmoreus</name>
    <dbReference type="NCBI Taxonomy" id="39966"/>
    <lineage>
        <taxon>Eukaryota</taxon>
        <taxon>Fungi</taxon>
        <taxon>Dikarya</taxon>
        <taxon>Basidiomycota</taxon>
        <taxon>Agaricomycotina</taxon>
        <taxon>Agaricomycetes</taxon>
        <taxon>Agaricomycetidae</taxon>
        <taxon>Agaricales</taxon>
        <taxon>Tricholomatineae</taxon>
        <taxon>Lyophyllaceae</taxon>
        <taxon>Hypsizygus</taxon>
    </lineage>
</organism>
<protein>
    <submittedName>
        <fullName evidence="1">Uncharacterized protein</fullName>
    </submittedName>
</protein>
<proteinExistence type="predicted"/>
<dbReference type="AlphaFoldDB" id="A0A369JY25"/>
<sequence>MFVLPLFTKLLIHPTHTKGFLCEATAIGVRYMFGHRFCLVMAMGRVWLSGIGQIRLIELLYVIISLLYGQSHTLGTPTRVFIASSVLSAQLLLVLHSNRYGVQVEERTDIHTLLMASFAAGCRFEIRKGNCAPDTRLVL</sequence>
<gene>
    <name evidence="1" type="ORF">Hypma_004499</name>
</gene>
<evidence type="ECO:0000313" key="1">
    <source>
        <dbReference type="EMBL" id="RDB27239.1"/>
    </source>
</evidence>
<reference evidence="1" key="1">
    <citation type="submission" date="2018-04" db="EMBL/GenBank/DDBJ databases">
        <title>Whole genome sequencing of Hypsizygus marmoreus.</title>
        <authorList>
            <person name="Choi I.-G."/>
            <person name="Min B."/>
            <person name="Kim J.-G."/>
            <person name="Kim S."/>
            <person name="Oh Y.-L."/>
            <person name="Kong W.-S."/>
            <person name="Park H."/>
            <person name="Jeong J."/>
            <person name="Song E.-S."/>
        </authorList>
    </citation>
    <scope>NUCLEOTIDE SEQUENCE [LARGE SCALE GENOMIC DNA]</scope>
    <source>
        <strain evidence="1">51987-8</strain>
    </source>
</reference>
<dbReference type="Proteomes" id="UP000076154">
    <property type="component" value="Unassembled WGS sequence"/>
</dbReference>
<evidence type="ECO:0000313" key="2">
    <source>
        <dbReference type="Proteomes" id="UP000076154"/>
    </source>
</evidence>
<keyword evidence="2" id="KW-1185">Reference proteome</keyword>
<accession>A0A369JY25</accession>